<dbReference type="Pfam" id="PF00392">
    <property type="entry name" value="GntR"/>
    <property type="match status" value="1"/>
</dbReference>
<dbReference type="SUPFAM" id="SSF46785">
    <property type="entry name" value="Winged helix' DNA-binding domain"/>
    <property type="match status" value="1"/>
</dbReference>
<evidence type="ECO:0000256" key="1">
    <source>
        <dbReference type="ARBA" id="ARBA00023015"/>
    </source>
</evidence>
<dbReference type="InterPro" id="IPR036388">
    <property type="entry name" value="WH-like_DNA-bd_sf"/>
</dbReference>
<feature type="domain" description="HTH gntR-type" evidence="4">
    <location>
        <begin position="5"/>
        <end position="73"/>
    </location>
</feature>
<proteinExistence type="predicted"/>
<dbReference type="GO" id="GO:0003700">
    <property type="term" value="F:DNA-binding transcription factor activity"/>
    <property type="evidence" value="ECO:0007669"/>
    <property type="project" value="InterPro"/>
</dbReference>
<dbReference type="Proteomes" id="UP000218387">
    <property type="component" value="Chromosome"/>
</dbReference>
<dbReference type="InterPro" id="IPR011663">
    <property type="entry name" value="UTRA"/>
</dbReference>
<dbReference type="PANTHER" id="PTHR44846">
    <property type="entry name" value="MANNOSYL-D-GLYCERATE TRANSPORT/METABOLISM SYSTEM REPRESSOR MNGR-RELATED"/>
    <property type="match status" value="1"/>
</dbReference>
<keyword evidence="2" id="KW-0238">DNA-binding</keyword>
<evidence type="ECO:0000259" key="4">
    <source>
        <dbReference type="PROSITE" id="PS50949"/>
    </source>
</evidence>
<reference evidence="5 6" key="1">
    <citation type="submission" date="2018-05" db="EMBL/GenBank/DDBJ databases">
        <title>Genome comparison of Eubacterium sp.</title>
        <authorList>
            <person name="Feng Y."/>
            <person name="Sanchez-Andrea I."/>
            <person name="Stams A.J.M."/>
            <person name="De Vos W.M."/>
        </authorList>
    </citation>
    <scope>NUCLEOTIDE SEQUENCE [LARGE SCALE GENOMIC DNA]</scope>
    <source>
        <strain evidence="5 6">YI</strain>
    </source>
</reference>
<organism evidence="5 6">
    <name type="scientific">Eubacterium maltosivorans</name>
    <dbReference type="NCBI Taxonomy" id="2041044"/>
    <lineage>
        <taxon>Bacteria</taxon>
        <taxon>Bacillati</taxon>
        <taxon>Bacillota</taxon>
        <taxon>Clostridia</taxon>
        <taxon>Eubacteriales</taxon>
        <taxon>Eubacteriaceae</taxon>
        <taxon>Eubacterium</taxon>
    </lineage>
</organism>
<protein>
    <submittedName>
        <fullName evidence="5">GntR family transcriptional regulator</fullName>
    </submittedName>
</protein>
<keyword evidence="6" id="KW-1185">Reference proteome</keyword>
<dbReference type="InterPro" id="IPR000524">
    <property type="entry name" value="Tscrpt_reg_HTH_GntR"/>
</dbReference>
<dbReference type="EMBL" id="CP029487">
    <property type="protein sequence ID" value="QCT73139.1"/>
    <property type="molecule type" value="Genomic_DNA"/>
</dbReference>
<name>A0A4P9CBV3_EUBML</name>
<dbReference type="PRINTS" id="PR00035">
    <property type="entry name" value="HTHGNTR"/>
</dbReference>
<dbReference type="PROSITE" id="PS50949">
    <property type="entry name" value="HTH_GNTR"/>
    <property type="match status" value="1"/>
</dbReference>
<evidence type="ECO:0000256" key="2">
    <source>
        <dbReference type="ARBA" id="ARBA00023125"/>
    </source>
</evidence>
<dbReference type="GO" id="GO:0045892">
    <property type="term" value="P:negative regulation of DNA-templated transcription"/>
    <property type="evidence" value="ECO:0007669"/>
    <property type="project" value="TreeGrafter"/>
</dbReference>
<evidence type="ECO:0000256" key="3">
    <source>
        <dbReference type="ARBA" id="ARBA00023163"/>
    </source>
</evidence>
<dbReference type="Gene3D" id="3.40.1410.10">
    <property type="entry name" value="Chorismate lyase-like"/>
    <property type="match status" value="1"/>
</dbReference>
<dbReference type="Pfam" id="PF07702">
    <property type="entry name" value="UTRA"/>
    <property type="match status" value="1"/>
</dbReference>
<evidence type="ECO:0000313" key="5">
    <source>
        <dbReference type="EMBL" id="QCT73139.1"/>
    </source>
</evidence>
<dbReference type="AlphaFoldDB" id="A0A4P9CBV3"/>
<sequence>MSNSKFKYEEIIESIKHKISTNVYKDNDPLPSETALCAEYGASRITVRKAISVLLSEGHLYSIQGKGNYIKNVKKNKFSMRYSCKTIFNNGYDEAKLISSSLVTPDVYMVYNLNIAPNERVVALKWLIYEDGLPIAYDEKYLPYFAGINISEKSLKYKDFSDLVKNKISVYEMYQDLRIKGVNADADVAEKLRIPVGSILMLVELNVYDQSGLPFGWGKLYILPDKTRFFARTE</sequence>
<dbReference type="SMART" id="SM00866">
    <property type="entry name" value="UTRA"/>
    <property type="match status" value="1"/>
</dbReference>
<dbReference type="SUPFAM" id="SSF64288">
    <property type="entry name" value="Chorismate lyase-like"/>
    <property type="match status" value="1"/>
</dbReference>
<dbReference type="InterPro" id="IPR028978">
    <property type="entry name" value="Chorismate_lyase_/UTRA_dom_sf"/>
</dbReference>
<dbReference type="SMART" id="SM00345">
    <property type="entry name" value="HTH_GNTR"/>
    <property type="match status" value="1"/>
</dbReference>
<keyword evidence="1" id="KW-0805">Transcription regulation</keyword>
<keyword evidence="3" id="KW-0804">Transcription</keyword>
<gene>
    <name evidence="5" type="ORF">CPZ25_018070</name>
</gene>
<evidence type="ECO:0000313" key="6">
    <source>
        <dbReference type="Proteomes" id="UP000218387"/>
    </source>
</evidence>
<dbReference type="KEGG" id="emt:CPZ25_018070"/>
<dbReference type="Gene3D" id="1.10.10.10">
    <property type="entry name" value="Winged helix-like DNA-binding domain superfamily/Winged helix DNA-binding domain"/>
    <property type="match status" value="1"/>
</dbReference>
<dbReference type="PANTHER" id="PTHR44846:SF1">
    <property type="entry name" value="MANNOSYL-D-GLYCERATE TRANSPORT_METABOLISM SYSTEM REPRESSOR MNGR-RELATED"/>
    <property type="match status" value="1"/>
</dbReference>
<dbReference type="GO" id="GO:0003677">
    <property type="term" value="F:DNA binding"/>
    <property type="evidence" value="ECO:0007669"/>
    <property type="project" value="UniProtKB-KW"/>
</dbReference>
<dbReference type="RefSeq" id="WP_058695545.1">
    <property type="nucleotide sequence ID" value="NZ_CABJDW020000002.1"/>
</dbReference>
<dbReference type="CDD" id="cd07377">
    <property type="entry name" value="WHTH_GntR"/>
    <property type="match status" value="1"/>
</dbReference>
<dbReference type="InterPro" id="IPR036390">
    <property type="entry name" value="WH_DNA-bd_sf"/>
</dbReference>
<accession>A0A4P9CBV3</accession>
<dbReference type="InterPro" id="IPR050679">
    <property type="entry name" value="Bact_HTH_transcr_reg"/>
</dbReference>